<proteinExistence type="predicted"/>
<comment type="caution">
    <text evidence="1">The sequence shown here is derived from an EMBL/GenBank/DDBJ whole genome shotgun (WGS) entry which is preliminary data.</text>
</comment>
<reference evidence="1 2" key="1">
    <citation type="submission" date="2019-09" db="EMBL/GenBank/DDBJ databases">
        <authorList>
            <person name="Depoorter E."/>
        </authorList>
    </citation>
    <scope>NUCLEOTIDE SEQUENCE [LARGE SCALE GENOMIC DNA]</scope>
    <source>
        <strain evidence="1">LMG 24066</strain>
    </source>
</reference>
<protein>
    <submittedName>
        <fullName evidence="1">Uncharacterized protein</fullName>
    </submittedName>
</protein>
<sequence>MSTSNFISRTNNLPATHPLYRSWATAYNESDVRVIIKNYEKIDDFLQQRGIEPQKNARYSTQRTIMQEFLNTTSIPTEESFQSFTRSAIDLSMIWAVLSTHKKYQKLPRDIRVAFFKDPINPINNINSAGRDKLFEYYVGARFNAAGCSIRYDEPDVICNYKNIEFGVAAKRFRVENLQQHIKKARNQIEKSGLPGVIALDVTPSSPFTEHPYFETPDHFRHAADKWLFDVFHSQVNKYGDQWKLDGIKTPIIICFLQSIFAIEDGTLAFFAKKYILNINPKREPSKTEAIQIRIIQEAVESLRRTLPEADHAT</sequence>
<evidence type="ECO:0000313" key="2">
    <source>
        <dbReference type="Proteomes" id="UP000494172"/>
    </source>
</evidence>
<evidence type="ECO:0000313" key="1">
    <source>
        <dbReference type="EMBL" id="VWB35668.1"/>
    </source>
</evidence>
<name>A0A9Q9SFY1_9BURK</name>
<accession>A0A9Q9SFY1</accession>
<dbReference type="EMBL" id="CABVPX010000005">
    <property type="protein sequence ID" value="VWB35668.1"/>
    <property type="molecule type" value="Genomic_DNA"/>
</dbReference>
<organism evidence="1 2">
    <name type="scientific">Burkholderia arboris</name>
    <dbReference type="NCBI Taxonomy" id="488730"/>
    <lineage>
        <taxon>Bacteria</taxon>
        <taxon>Pseudomonadati</taxon>
        <taxon>Pseudomonadota</taxon>
        <taxon>Betaproteobacteria</taxon>
        <taxon>Burkholderiales</taxon>
        <taxon>Burkholderiaceae</taxon>
        <taxon>Burkholderia</taxon>
        <taxon>Burkholderia cepacia complex</taxon>
    </lineage>
</organism>
<gene>
    <name evidence="1" type="ORF">BAR24066_01556</name>
</gene>
<dbReference type="AlphaFoldDB" id="A0A9Q9SFY1"/>
<dbReference type="Proteomes" id="UP000494172">
    <property type="component" value="Unassembled WGS sequence"/>
</dbReference>